<organism evidence="2 3">
    <name type="scientific">Taibaiella chishuiensis</name>
    <dbReference type="NCBI Taxonomy" id="1434707"/>
    <lineage>
        <taxon>Bacteria</taxon>
        <taxon>Pseudomonadati</taxon>
        <taxon>Bacteroidota</taxon>
        <taxon>Chitinophagia</taxon>
        <taxon>Chitinophagales</taxon>
        <taxon>Chitinophagaceae</taxon>
        <taxon>Taibaiella</taxon>
    </lineage>
</organism>
<dbReference type="Proteomes" id="UP000240572">
    <property type="component" value="Unassembled WGS sequence"/>
</dbReference>
<dbReference type="AlphaFoldDB" id="A0A2P8D8D0"/>
<evidence type="ECO:0000256" key="1">
    <source>
        <dbReference type="SAM" id="SignalP"/>
    </source>
</evidence>
<keyword evidence="3" id="KW-1185">Reference proteome</keyword>
<reference evidence="2 3" key="1">
    <citation type="submission" date="2018-03" db="EMBL/GenBank/DDBJ databases">
        <title>Genomic Encyclopedia of Type Strains, Phase III (KMG-III): the genomes of soil and plant-associated and newly described type strains.</title>
        <authorList>
            <person name="Whitman W."/>
        </authorList>
    </citation>
    <scope>NUCLEOTIDE SEQUENCE [LARGE SCALE GENOMIC DNA]</scope>
    <source>
        <strain evidence="2 3">CGMCC 1.12700</strain>
    </source>
</reference>
<feature type="signal peptide" evidence="1">
    <location>
        <begin position="1"/>
        <end position="19"/>
    </location>
</feature>
<protein>
    <submittedName>
        <fullName evidence="2">Uncharacterized protein</fullName>
    </submittedName>
</protein>
<accession>A0A2P8D8D0</accession>
<feature type="chain" id="PRO_5015134379" evidence="1">
    <location>
        <begin position="20"/>
        <end position="143"/>
    </location>
</feature>
<dbReference type="EMBL" id="PYGD01000002">
    <property type="protein sequence ID" value="PSK93463.1"/>
    <property type="molecule type" value="Genomic_DNA"/>
</dbReference>
<comment type="caution">
    <text evidence="2">The sequence shown here is derived from an EMBL/GenBank/DDBJ whole genome shotgun (WGS) entry which is preliminary data.</text>
</comment>
<name>A0A2P8D8D0_9BACT</name>
<dbReference type="RefSeq" id="WP_106522464.1">
    <property type="nucleotide sequence ID" value="NZ_PYGD01000002.1"/>
</dbReference>
<evidence type="ECO:0000313" key="2">
    <source>
        <dbReference type="EMBL" id="PSK93463.1"/>
    </source>
</evidence>
<evidence type="ECO:0000313" key="3">
    <source>
        <dbReference type="Proteomes" id="UP000240572"/>
    </source>
</evidence>
<proteinExistence type="predicted"/>
<sequence>MKKLLALGLGLFAAGYVNAQNIKITNNSCDAVEVIIYGDDEPCDNWLYFSSTYTIPSMSSLNLSMHPGGPYAQVNWVFGNLPPVMGDYFSSIKVFGLAGSWSDYMSNECMGKTTFAQKAKCGTVQGVWTDDPTTPGGASVLIY</sequence>
<gene>
    <name evidence="2" type="ORF">B0I18_102433</name>
</gene>
<keyword evidence="1" id="KW-0732">Signal</keyword>